<protein>
    <recommendedName>
        <fullName evidence="3">mannose-6-phosphate isomerase</fullName>
        <ecNumber evidence="3">5.3.1.8</ecNumber>
    </recommendedName>
</protein>
<feature type="domain" description="Phosphomannose isomerase type I catalytic" evidence="9">
    <location>
        <begin position="4"/>
        <end position="137"/>
    </location>
</feature>
<evidence type="ECO:0000313" key="11">
    <source>
        <dbReference type="Proteomes" id="UP001146505"/>
    </source>
</evidence>
<dbReference type="GO" id="GO:0008270">
    <property type="term" value="F:zinc ion binding"/>
    <property type="evidence" value="ECO:0007669"/>
    <property type="project" value="InterPro"/>
</dbReference>
<dbReference type="EC" id="5.3.1.8" evidence="3"/>
<dbReference type="EMBL" id="JAKMUV010000009">
    <property type="protein sequence ID" value="MCZ9305405.1"/>
    <property type="molecule type" value="Genomic_DNA"/>
</dbReference>
<dbReference type="CDD" id="cd07011">
    <property type="entry name" value="cupin_PMI_type_I_N"/>
    <property type="match status" value="1"/>
</dbReference>
<comment type="cofactor">
    <cofactor evidence="8">
        <name>Zn(2+)</name>
        <dbReference type="ChEBI" id="CHEBI:29105"/>
    </cofactor>
    <text evidence="8">Binds 1 zinc ion per subunit.</text>
</comment>
<dbReference type="Pfam" id="PF20511">
    <property type="entry name" value="PMI_typeI_cat"/>
    <property type="match status" value="1"/>
</dbReference>
<proteinExistence type="inferred from homology"/>
<evidence type="ECO:0000313" key="10">
    <source>
        <dbReference type="EMBL" id="MCZ9305405.1"/>
    </source>
</evidence>
<keyword evidence="4 8" id="KW-0479">Metal-binding</keyword>
<reference evidence="10" key="1">
    <citation type="submission" date="2022-02" db="EMBL/GenBank/DDBJ databases">
        <title>Corynebacterium sp. from urogenital microbiome.</title>
        <authorList>
            <person name="Cappelli E.A."/>
            <person name="Ribeiro T.G."/>
            <person name="Peixe L."/>
        </authorList>
    </citation>
    <scope>NUCLEOTIDE SEQUENCE</scope>
    <source>
        <strain evidence="10">C9Ua_112</strain>
    </source>
</reference>
<dbReference type="GeneID" id="301813432"/>
<evidence type="ECO:0000256" key="2">
    <source>
        <dbReference type="ARBA" id="ARBA00010772"/>
    </source>
</evidence>
<dbReference type="GO" id="GO:0005975">
    <property type="term" value="P:carbohydrate metabolic process"/>
    <property type="evidence" value="ECO:0007669"/>
    <property type="project" value="InterPro"/>
</dbReference>
<keyword evidence="11" id="KW-1185">Reference proteome</keyword>
<comment type="catalytic activity">
    <reaction evidence="1">
        <text>D-mannose 6-phosphate = D-fructose 6-phosphate</text>
        <dbReference type="Rhea" id="RHEA:12356"/>
        <dbReference type="ChEBI" id="CHEBI:58735"/>
        <dbReference type="ChEBI" id="CHEBI:61527"/>
        <dbReference type="EC" id="5.3.1.8"/>
    </reaction>
</comment>
<feature type="binding site" evidence="8">
    <location>
        <position position="85"/>
    </location>
    <ligand>
        <name>Zn(2+)</name>
        <dbReference type="ChEBI" id="CHEBI:29105"/>
    </ligand>
</feature>
<dbReference type="Gene3D" id="2.60.120.10">
    <property type="entry name" value="Jelly Rolls"/>
    <property type="match status" value="2"/>
</dbReference>
<evidence type="ECO:0000256" key="6">
    <source>
        <dbReference type="ARBA" id="ARBA00023235"/>
    </source>
</evidence>
<dbReference type="PRINTS" id="PR00714">
    <property type="entry name" value="MAN6PISMRASE"/>
</dbReference>
<feature type="binding site" evidence="8">
    <location>
        <position position="120"/>
    </location>
    <ligand>
        <name>Zn(2+)</name>
        <dbReference type="ChEBI" id="CHEBI:29105"/>
    </ligand>
</feature>
<dbReference type="NCBIfam" id="TIGR00218">
    <property type="entry name" value="manA"/>
    <property type="match status" value="1"/>
</dbReference>
<dbReference type="PIRSF" id="PIRSF001480">
    <property type="entry name" value="Mannose-6-phosphate_isomerase"/>
    <property type="match status" value="1"/>
</dbReference>
<dbReference type="GO" id="GO:0004476">
    <property type="term" value="F:mannose-6-phosphate isomerase activity"/>
    <property type="evidence" value="ECO:0007669"/>
    <property type="project" value="UniProtKB-EC"/>
</dbReference>
<dbReference type="InterPro" id="IPR011051">
    <property type="entry name" value="RmlC_Cupin_sf"/>
</dbReference>
<dbReference type="InterPro" id="IPR016305">
    <property type="entry name" value="Mannose-6-P_Isomerase"/>
</dbReference>
<comment type="similarity">
    <text evidence="2">Belongs to the mannose-6-phosphate isomerase type 1 family.</text>
</comment>
<dbReference type="InterPro" id="IPR014710">
    <property type="entry name" value="RmlC-like_jellyroll"/>
</dbReference>
<name>A0A9X3RQK1_9CORY</name>
<evidence type="ECO:0000259" key="9">
    <source>
        <dbReference type="Pfam" id="PF20511"/>
    </source>
</evidence>
<dbReference type="PANTHER" id="PTHR10309:SF0">
    <property type="entry name" value="MANNOSE-6-PHOSPHATE ISOMERASE"/>
    <property type="match status" value="1"/>
</dbReference>
<dbReference type="InterPro" id="IPR018050">
    <property type="entry name" value="Pmannose_isomerase-type1_CS"/>
</dbReference>
<organism evidence="10 11">
    <name type="scientific">Corynebacterium macclintockiae</name>
    <dbReference type="NCBI Taxonomy" id="2913501"/>
    <lineage>
        <taxon>Bacteria</taxon>
        <taxon>Bacillati</taxon>
        <taxon>Actinomycetota</taxon>
        <taxon>Actinomycetes</taxon>
        <taxon>Mycobacteriales</taxon>
        <taxon>Corynebacteriaceae</taxon>
        <taxon>Corynebacterium</taxon>
    </lineage>
</organism>
<dbReference type="Gene3D" id="1.10.441.10">
    <property type="entry name" value="Phosphomannose Isomerase, domain 2"/>
    <property type="match status" value="1"/>
</dbReference>
<dbReference type="PANTHER" id="PTHR10309">
    <property type="entry name" value="MANNOSE-6-PHOSPHATE ISOMERASE"/>
    <property type="match status" value="1"/>
</dbReference>
<dbReference type="InterPro" id="IPR046457">
    <property type="entry name" value="PMI_typeI_cat"/>
</dbReference>
<dbReference type="Proteomes" id="UP001146505">
    <property type="component" value="Unassembled WGS sequence"/>
</dbReference>
<dbReference type="RefSeq" id="WP_269955055.1">
    <property type="nucleotide sequence ID" value="NZ_JAKMUV010000009.1"/>
</dbReference>
<evidence type="ECO:0000256" key="5">
    <source>
        <dbReference type="ARBA" id="ARBA00022833"/>
    </source>
</evidence>
<dbReference type="GO" id="GO:0009298">
    <property type="term" value="P:GDP-mannose biosynthetic process"/>
    <property type="evidence" value="ECO:0007669"/>
    <property type="project" value="InterPro"/>
</dbReference>
<feature type="binding site" evidence="8">
    <location>
        <position position="246"/>
    </location>
    <ligand>
        <name>Zn(2+)</name>
        <dbReference type="ChEBI" id="CHEBI:29105"/>
    </ligand>
</feature>
<dbReference type="InterPro" id="IPR001250">
    <property type="entry name" value="Man6P_Isoase-1"/>
</dbReference>
<comment type="caution">
    <text evidence="10">The sequence shown here is derived from an EMBL/GenBank/DDBJ whole genome shotgun (WGS) entry which is preliminary data.</text>
</comment>
<gene>
    <name evidence="10" type="primary">manA</name>
    <name evidence="10" type="ORF">L8U58_07700</name>
</gene>
<feature type="binding site" evidence="8">
    <location>
        <position position="83"/>
    </location>
    <ligand>
        <name>Zn(2+)</name>
        <dbReference type="ChEBI" id="CHEBI:29105"/>
    </ligand>
</feature>
<evidence type="ECO:0000256" key="3">
    <source>
        <dbReference type="ARBA" id="ARBA00011956"/>
    </source>
</evidence>
<evidence type="ECO:0000256" key="1">
    <source>
        <dbReference type="ARBA" id="ARBA00000757"/>
    </source>
</evidence>
<evidence type="ECO:0000256" key="8">
    <source>
        <dbReference type="PIRSR" id="PIRSR001480-2"/>
    </source>
</evidence>
<keyword evidence="6 10" id="KW-0413">Isomerase</keyword>
<sequence>MQLIEGVVQNYAWGSHEALAQIQGRPAPTEKPEAELWFGAHPGAPGVLLDLIEADPEGQLGQGRTRLPFLLKLLAAERALSIQVHPTKAQAEAGFAADEAAGIALDAFERNYKDDNHKPELLVALGEFEAMAGFRPLVRTAELLEWLAVPELDFLRAAVVDGDLREAVERTLHLPAQDLPRIIDALTRRCRDVAGQDQGWMGDVADLVVRLEEQYPADVGVLFGLLLNRVVLQEGEALYLDAGQLHAYVRGTGVEIMANSDNVLRCGLTPKHIDVAELLSVVRWEELADPRLRADNAGVYHTPAEEFSLCRIDGTGQVTGPAIVLAVGDTAECGELQVESGSAAWVPAGEEATVRGKAFIARPGA</sequence>
<evidence type="ECO:0000256" key="7">
    <source>
        <dbReference type="PIRSR" id="PIRSR001480-1"/>
    </source>
</evidence>
<feature type="active site" evidence="7">
    <location>
        <position position="265"/>
    </location>
</feature>
<dbReference type="AlphaFoldDB" id="A0A9X3RQK1"/>
<dbReference type="PROSITE" id="PS00965">
    <property type="entry name" value="PMI_I_1"/>
    <property type="match status" value="1"/>
</dbReference>
<dbReference type="SUPFAM" id="SSF51182">
    <property type="entry name" value="RmlC-like cupins"/>
    <property type="match status" value="1"/>
</dbReference>
<keyword evidence="5 8" id="KW-0862">Zinc</keyword>
<accession>A0A9X3RQK1</accession>
<evidence type="ECO:0000256" key="4">
    <source>
        <dbReference type="ARBA" id="ARBA00022723"/>
    </source>
</evidence>
<dbReference type="GO" id="GO:0005829">
    <property type="term" value="C:cytosol"/>
    <property type="evidence" value="ECO:0007669"/>
    <property type="project" value="TreeGrafter"/>
</dbReference>